<evidence type="ECO:0000256" key="3">
    <source>
        <dbReference type="ARBA" id="ARBA00022989"/>
    </source>
</evidence>
<keyword evidence="2" id="KW-0812">Transmembrane</keyword>
<evidence type="ECO:0000256" key="2">
    <source>
        <dbReference type="ARBA" id="ARBA00022692"/>
    </source>
</evidence>
<dbReference type="InterPro" id="IPR010652">
    <property type="entry name" value="DUF1232"/>
</dbReference>
<feature type="domain" description="DUF1232" evidence="6">
    <location>
        <begin position="96"/>
        <end position="128"/>
    </location>
</feature>
<gene>
    <name evidence="7" type="ORF">P4R38_18145</name>
</gene>
<keyword evidence="8" id="KW-1185">Reference proteome</keyword>
<keyword evidence="3" id="KW-1133">Transmembrane helix</keyword>
<evidence type="ECO:0000313" key="7">
    <source>
        <dbReference type="EMBL" id="MDF8266176.1"/>
    </source>
</evidence>
<feature type="region of interest" description="Disordered" evidence="5">
    <location>
        <begin position="139"/>
        <end position="165"/>
    </location>
</feature>
<evidence type="ECO:0000256" key="1">
    <source>
        <dbReference type="ARBA" id="ARBA00004127"/>
    </source>
</evidence>
<evidence type="ECO:0000259" key="6">
    <source>
        <dbReference type="Pfam" id="PF06803"/>
    </source>
</evidence>
<dbReference type="Proteomes" id="UP001528912">
    <property type="component" value="Unassembled WGS sequence"/>
</dbReference>
<organism evidence="7 8">
    <name type="scientific">Luteipulveratus flavus</name>
    <dbReference type="NCBI Taxonomy" id="3031728"/>
    <lineage>
        <taxon>Bacteria</taxon>
        <taxon>Bacillati</taxon>
        <taxon>Actinomycetota</taxon>
        <taxon>Actinomycetes</taxon>
        <taxon>Micrococcales</taxon>
        <taxon>Dermacoccaceae</taxon>
        <taxon>Luteipulveratus</taxon>
    </lineage>
</organism>
<dbReference type="EMBL" id="JAROAV010000051">
    <property type="protein sequence ID" value="MDF8266176.1"/>
    <property type="molecule type" value="Genomic_DNA"/>
</dbReference>
<protein>
    <submittedName>
        <fullName evidence="7">DUF1232 domain-containing protein</fullName>
    </submittedName>
</protein>
<comment type="subcellular location">
    <subcellularLocation>
        <location evidence="1">Endomembrane system</location>
        <topology evidence="1">Multi-pass membrane protein</topology>
    </subcellularLocation>
</comment>
<evidence type="ECO:0000256" key="5">
    <source>
        <dbReference type="SAM" id="MobiDB-lite"/>
    </source>
</evidence>
<evidence type="ECO:0000313" key="8">
    <source>
        <dbReference type="Proteomes" id="UP001528912"/>
    </source>
</evidence>
<reference evidence="7 8" key="1">
    <citation type="submission" date="2023-03" db="EMBL/GenBank/DDBJ databases">
        <title>YIM 133296 draft genome.</title>
        <authorList>
            <person name="Xiong L."/>
        </authorList>
    </citation>
    <scope>NUCLEOTIDE SEQUENCE [LARGE SCALE GENOMIC DNA]</scope>
    <source>
        <strain evidence="7 8">YIM 133296</strain>
    </source>
</reference>
<proteinExistence type="predicted"/>
<keyword evidence="4" id="KW-0472">Membrane</keyword>
<comment type="caution">
    <text evidence="7">The sequence shown here is derived from an EMBL/GenBank/DDBJ whole genome shotgun (WGS) entry which is preliminary data.</text>
</comment>
<evidence type="ECO:0000256" key="4">
    <source>
        <dbReference type="ARBA" id="ARBA00023136"/>
    </source>
</evidence>
<dbReference type="Pfam" id="PF06803">
    <property type="entry name" value="DUF1232"/>
    <property type="match status" value="1"/>
</dbReference>
<accession>A0ABT6CBA9</accession>
<sequence length="165" mass="17831">MGRENEGVARLLTSPSFTRCRAAAGRLADDREGLRRLMDQVDGVTFGAAEPLDDRHGRVDVDIACSVVEARLEELDEGDAAPLAELEPTASARLRLILAALLYLVLEEDAVPDHHRLGHLDDLAIVHWVTQIARGELPAVRDNGHGPVAQPPMHHTPLTSPPAPA</sequence>
<name>A0ABT6CBA9_9MICO</name>
<dbReference type="RefSeq" id="WP_275237921.1">
    <property type="nucleotide sequence ID" value="NZ_JARFJC010000019.1"/>
</dbReference>